<dbReference type="AlphaFoldDB" id="A0A8H6MKZ5"/>
<protein>
    <submittedName>
        <fullName evidence="2">Uncharacterized protein</fullName>
    </submittedName>
</protein>
<sequence>MIDPSILHLSLISLLGGRFGRPAGWSCPAVPVTRPKRGTSSFRPEHPAQHPVLRSVAAYHVPSNTSITVIPKPSRSATSLRIQLTWFRTTESELERDRAPRETNRYPEDTEALVPGTKLTNCRRTSGHGQHQIMVLESHGSLTFNGPRHGSHRRSDTKKKNLTESGSGRESSTPAGIGLGTLIRVVGGIPFQVPVPSLVPVSSP</sequence>
<proteinExistence type="predicted"/>
<dbReference type="EMBL" id="WIGN01000401">
    <property type="protein sequence ID" value="KAF6794947.1"/>
    <property type="molecule type" value="Genomic_DNA"/>
</dbReference>
<comment type="caution">
    <text evidence="2">The sequence shown here is derived from an EMBL/GenBank/DDBJ whole genome shotgun (WGS) entry which is preliminary data.</text>
</comment>
<name>A0A8H6MKZ5_9PEZI</name>
<organism evidence="2 3">
    <name type="scientific">Colletotrichum sojae</name>
    <dbReference type="NCBI Taxonomy" id="2175907"/>
    <lineage>
        <taxon>Eukaryota</taxon>
        <taxon>Fungi</taxon>
        <taxon>Dikarya</taxon>
        <taxon>Ascomycota</taxon>
        <taxon>Pezizomycotina</taxon>
        <taxon>Sordariomycetes</taxon>
        <taxon>Hypocreomycetidae</taxon>
        <taxon>Glomerellales</taxon>
        <taxon>Glomerellaceae</taxon>
        <taxon>Colletotrichum</taxon>
        <taxon>Colletotrichum orchidearum species complex</taxon>
    </lineage>
</organism>
<dbReference type="Proteomes" id="UP000652219">
    <property type="component" value="Unassembled WGS sequence"/>
</dbReference>
<reference evidence="2 3" key="1">
    <citation type="journal article" date="2020" name="Phytopathology">
        <title>Genome Sequence Resources of Colletotrichum truncatum, C. plurivorum, C. musicola, and C. sojae: Four Species Pathogenic to Soybean (Glycine max).</title>
        <authorList>
            <person name="Rogerio F."/>
            <person name="Boufleur T.R."/>
            <person name="Ciampi-Guillardi M."/>
            <person name="Sukno S.A."/>
            <person name="Thon M.R."/>
            <person name="Massola Junior N.S."/>
            <person name="Baroncelli R."/>
        </authorList>
    </citation>
    <scope>NUCLEOTIDE SEQUENCE [LARGE SCALE GENOMIC DNA]</scope>
    <source>
        <strain evidence="2 3">LFN0009</strain>
    </source>
</reference>
<evidence type="ECO:0000313" key="3">
    <source>
        <dbReference type="Proteomes" id="UP000652219"/>
    </source>
</evidence>
<keyword evidence="3" id="KW-1185">Reference proteome</keyword>
<evidence type="ECO:0000313" key="2">
    <source>
        <dbReference type="EMBL" id="KAF6794947.1"/>
    </source>
</evidence>
<accession>A0A8H6MKZ5</accession>
<evidence type="ECO:0000256" key="1">
    <source>
        <dbReference type="SAM" id="MobiDB-lite"/>
    </source>
</evidence>
<feature type="region of interest" description="Disordered" evidence="1">
    <location>
        <begin position="141"/>
        <end position="176"/>
    </location>
</feature>
<feature type="compositionally biased region" description="Polar residues" evidence="1">
    <location>
        <begin position="163"/>
        <end position="174"/>
    </location>
</feature>
<gene>
    <name evidence="2" type="ORF">CSOJ01_13596</name>
</gene>